<dbReference type="EMBL" id="BPLR01000115">
    <property type="protein sequence ID" value="GIY92223.1"/>
    <property type="molecule type" value="Genomic_DNA"/>
</dbReference>
<name>A0AAV4XEK1_CAEEX</name>
<proteinExistence type="predicted"/>
<protein>
    <submittedName>
        <fullName evidence="1">Uncharacterized protein</fullName>
    </submittedName>
</protein>
<sequence>MCYNLRGPEKRTTSLRFESFSSNPGMFISGGRMNITDDVRLAYKTLTNMAATRLFAFQWVCFREPGEFVRIIPHCESHSNANPFPTSVAGDSTGFQHGGPRYINPYLTETIPAMFTWKTDVKSSLELRRKAQQEDWVSIFEATNCLCSVA</sequence>
<comment type="caution">
    <text evidence="1">The sequence shown here is derived from an EMBL/GenBank/DDBJ whole genome shotgun (WGS) entry which is preliminary data.</text>
</comment>
<reference evidence="1 2" key="1">
    <citation type="submission" date="2021-06" db="EMBL/GenBank/DDBJ databases">
        <title>Caerostris extrusa draft genome.</title>
        <authorList>
            <person name="Kono N."/>
            <person name="Arakawa K."/>
        </authorList>
    </citation>
    <scope>NUCLEOTIDE SEQUENCE [LARGE SCALE GENOMIC DNA]</scope>
</reference>
<evidence type="ECO:0000313" key="1">
    <source>
        <dbReference type="EMBL" id="GIY92223.1"/>
    </source>
</evidence>
<dbReference type="Proteomes" id="UP001054945">
    <property type="component" value="Unassembled WGS sequence"/>
</dbReference>
<gene>
    <name evidence="1" type="ORF">CEXT_656691</name>
</gene>
<keyword evidence="2" id="KW-1185">Reference proteome</keyword>
<evidence type="ECO:0000313" key="2">
    <source>
        <dbReference type="Proteomes" id="UP001054945"/>
    </source>
</evidence>
<accession>A0AAV4XEK1</accession>
<organism evidence="1 2">
    <name type="scientific">Caerostris extrusa</name>
    <name type="common">Bark spider</name>
    <name type="synonym">Caerostris bankana</name>
    <dbReference type="NCBI Taxonomy" id="172846"/>
    <lineage>
        <taxon>Eukaryota</taxon>
        <taxon>Metazoa</taxon>
        <taxon>Ecdysozoa</taxon>
        <taxon>Arthropoda</taxon>
        <taxon>Chelicerata</taxon>
        <taxon>Arachnida</taxon>
        <taxon>Araneae</taxon>
        <taxon>Araneomorphae</taxon>
        <taxon>Entelegynae</taxon>
        <taxon>Araneoidea</taxon>
        <taxon>Araneidae</taxon>
        <taxon>Caerostris</taxon>
    </lineage>
</organism>
<dbReference type="AlphaFoldDB" id="A0AAV4XEK1"/>